<dbReference type="EMBL" id="SOFM01000035">
    <property type="protein sequence ID" value="TFC02549.1"/>
    <property type="molecule type" value="Genomic_DNA"/>
</dbReference>
<gene>
    <name evidence="2" type="ORF">E3O32_11865</name>
</gene>
<evidence type="ECO:0000313" key="3">
    <source>
        <dbReference type="Proteomes" id="UP000297643"/>
    </source>
</evidence>
<comment type="caution">
    <text evidence="2">The sequence shown here is derived from an EMBL/GenBank/DDBJ whole genome shotgun (WGS) entry which is preliminary data.</text>
</comment>
<dbReference type="PROSITE" id="PS51257">
    <property type="entry name" value="PROKAR_LIPOPROTEIN"/>
    <property type="match status" value="1"/>
</dbReference>
<dbReference type="AlphaFoldDB" id="A0A4R8W697"/>
<keyword evidence="3" id="KW-1185">Reference proteome</keyword>
<feature type="chain" id="PRO_5038751020" description="Lipoprotein" evidence="1">
    <location>
        <begin position="33"/>
        <end position="197"/>
    </location>
</feature>
<proteinExistence type="predicted"/>
<protein>
    <recommendedName>
        <fullName evidence="4">Lipoprotein</fullName>
    </recommendedName>
</protein>
<reference evidence="2 3" key="1">
    <citation type="submission" date="2019-03" db="EMBL/GenBank/DDBJ databases">
        <title>Genomics of glacier-inhabiting Cryobacterium strains.</title>
        <authorList>
            <person name="Liu Q."/>
            <person name="Xin Y.-H."/>
        </authorList>
    </citation>
    <scope>NUCLEOTIDE SEQUENCE [LARGE SCALE GENOMIC DNA]</scope>
    <source>
        <strain evidence="2 3">RHLT2-21</strain>
    </source>
</reference>
<accession>A0A4R8W697</accession>
<evidence type="ECO:0008006" key="4">
    <source>
        <dbReference type="Google" id="ProtNLM"/>
    </source>
</evidence>
<keyword evidence="1" id="KW-0732">Signal</keyword>
<feature type="signal peptide" evidence="1">
    <location>
        <begin position="1"/>
        <end position="32"/>
    </location>
</feature>
<organism evidence="2 3">
    <name type="scientific">Cryobacterium mannosilyticum</name>
    <dbReference type="NCBI Taxonomy" id="1259190"/>
    <lineage>
        <taxon>Bacteria</taxon>
        <taxon>Bacillati</taxon>
        <taxon>Actinomycetota</taxon>
        <taxon>Actinomycetes</taxon>
        <taxon>Micrococcales</taxon>
        <taxon>Microbacteriaceae</taxon>
        <taxon>Cryobacterium</taxon>
    </lineage>
</organism>
<dbReference type="RefSeq" id="WP_134509738.1">
    <property type="nucleotide sequence ID" value="NZ_SOFM01000035.1"/>
</dbReference>
<dbReference type="Proteomes" id="UP000297643">
    <property type="component" value="Unassembled WGS sequence"/>
</dbReference>
<name>A0A4R8W697_9MICO</name>
<evidence type="ECO:0000256" key="1">
    <source>
        <dbReference type="SAM" id="SignalP"/>
    </source>
</evidence>
<evidence type="ECO:0000313" key="2">
    <source>
        <dbReference type="EMBL" id="TFC02549.1"/>
    </source>
</evidence>
<sequence length="197" mass="20613">MPKLLYVGRMRFVSRRRSVMGAMALLGTLALAGCAPPAPQAPSPTATDAPVFASDAEALAAATEAYAAYQKMSDLILSQGGAEPERIRAVASREFADTEIAGFKQAADSGLHSVGRTSFDGIAIQRTTKSKDGIAAVSVYLCSDVSEVDVLDVNGQSVVAETRPARTSFEVTFDRSSLKGPGLVVGAREIWDRGGAC</sequence>